<dbReference type="eggNOG" id="ENOG502QZ72">
    <property type="taxonomic scope" value="Eukaryota"/>
</dbReference>
<keyword evidence="2" id="KW-1185">Reference proteome</keyword>
<organism evidence="1 2">
    <name type="scientific">Agaricus bisporus var. burnettii (strain JB137-S8 / ATCC MYA-4627 / FGSC 10392)</name>
    <name type="common">White button mushroom</name>
    <dbReference type="NCBI Taxonomy" id="597362"/>
    <lineage>
        <taxon>Eukaryota</taxon>
        <taxon>Fungi</taxon>
        <taxon>Dikarya</taxon>
        <taxon>Basidiomycota</taxon>
        <taxon>Agaricomycotina</taxon>
        <taxon>Agaricomycetes</taxon>
        <taxon>Agaricomycetidae</taxon>
        <taxon>Agaricales</taxon>
        <taxon>Agaricineae</taxon>
        <taxon>Agaricaceae</taxon>
        <taxon>Agaricus</taxon>
    </lineage>
</organism>
<protein>
    <recommendedName>
        <fullName evidence="3">F-box domain-containing protein</fullName>
    </recommendedName>
</protein>
<gene>
    <name evidence="1" type="ORF">AGABI1DRAFT_70151</name>
</gene>
<dbReference type="OrthoDB" id="2893272at2759"/>
<evidence type="ECO:0000313" key="1">
    <source>
        <dbReference type="EMBL" id="EKM81739.1"/>
    </source>
</evidence>
<accession>K5W4L3</accession>
<dbReference type="InParanoid" id="K5W4L3"/>
<dbReference type="GeneID" id="18830862"/>
<dbReference type="OMA" id="TCKVFRR"/>
<dbReference type="HOGENOM" id="CLU_484981_0_0_1"/>
<evidence type="ECO:0008006" key="3">
    <source>
        <dbReference type="Google" id="ProtNLM"/>
    </source>
</evidence>
<evidence type="ECO:0000313" key="2">
    <source>
        <dbReference type="Proteomes" id="UP000008493"/>
    </source>
</evidence>
<dbReference type="Proteomes" id="UP000008493">
    <property type="component" value="Unassembled WGS sequence"/>
</dbReference>
<reference evidence="2" key="1">
    <citation type="journal article" date="2012" name="Proc. Natl. Acad. Sci. U.S.A.">
        <title>Genome sequence of the button mushroom Agaricus bisporus reveals mechanisms governing adaptation to a humic-rich ecological niche.</title>
        <authorList>
            <person name="Morin E."/>
            <person name="Kohler A."/>
            <person name="Baker A.R."/>
            <person name="Foulongne-Oriol M."/>
            <person name="Lombard V."/>
            <person name="Nagy L.G."/>
            <person name="Ohm R.A."/>
            <person name="Patyshakuliyeva A."/>
            <person name="Brun A."/>
            <person name="Aerts A.L."/>
            <person name="Bailey A.M."/>
            <person name="Billette C."/>
            <person name="Coutinho P.M."/>
            <person name="Deakin G."/>
            <person name="Doddapaneni H."/>
            <person name="Floudas D."/>
            <person name="Grimwood J."/>
            <person name="Hilden K."/>
            <person name="Kuees U."/>
            <person name="LaButti K.M."/>
            <person name="Lapidus A."/>
            <person name="Lindquist E.A."/>
            <person name="Lucas S.M."/>
            <person name="Murat C."/>
            <person name="Riley R.W."/>
            <person name="Salamov A.A."/>
            <person name="Schmutz J."/>
            <person name="Subramanian V."/>
            <person name="Woesten H.A.B."/>
            <person name="Xu J."/>
            <person name="Eastwood D.C."/>
            <person name="Foster G.D."/>
            <person name="Sonnenberg A.S."/>
            <person name="Cullen D."/>
            <person name="de Vries R.P."/>
            <person name="Lundell T."/>
            <person name="Hibbett D.S."/>
            <person name="Henrissat B."/>
            <person name="Burton K.S."/>
            <person name="Kerrigan R.W."/>
            <person name="Challen M.P."/>
            <person name="Grigoriev I.V."/>
            <person name="Martin F."/>
        </authorList>
    </citation>
    <scope>NUCLEOTIDE SEQUENCE [LARGE SCALE GENOMIC DNA]</scope>
    <source>
        <strain evidence="2">JB137-S8 / ATCC MYA-4627 / FGSC 10392</strain>
    </source>
</reference>
<dbReference type="EMBL" id="JH971387">
    <property type="protein sequence ID" value="EKM81739.1"/>
    <property type="molecule type" value="Genomic_DNA"/>
</dbReference>
<dbReference type="AlphaFoldDB" id="K5W4L3"/>
<name>K5W4L3_AGABU</name>
<sequence length="491" mass="55567">MSPHRLTIIRRFKISNDVLILILEHMDPDTLYLTCKVFRRVYALTMEFLPLRYKHELALTGMKSGLISSRGPSFPARFNLLNSYRKDWPAIAWSHEQKAQLSLLGNFGITDGFIHYVAAHGVELMELPSSRTGKPPSQTRHVRIPTAPRVECVALDSAQALIVTGHVLAAQNQIDVLLKIRDMWNFNKHKESVSDHYSFVASSTPGVILSGIDVVICGDKLLVRLEYGGINSRVEQLLINWKSLHAARLTKQDISFLDQDHILAIETIKDTPSLIIYHIKNVQQPTAKRQLQLPDDWKNWQISFHQNDAPMNDPPRSSSALFYSDPSRRVLMLSARPPAQANSVQWMIFPERLFTWPWIRGQSVAWNDWSQYAIVRNTSVTRVVGKPAIVGTRVLYLDQDSSGTKMRINSIAFMPHSATAETAQNMWDFVGKHTPLVPSEARREIPAVNGMGCRLQDLRATEDNIVLLYESTNGQMPIKILTFGSTSSSRH</sequence>
<proteinExistence type="predicted"/>
<dbReference type="KEGG" id="abp:AGABI1DRAFT70151"/>
<dbReference type="RefSeq" id="XP_007327272.1">
    <property type="nucleotide sequence ID" value="XM_007327210.1"/>
</dbReference>